<evidence type="ECO:0000313" key="1">
    <source>
        <dbReference type="EMBL" id="CAK0786937.1"/>
    </source>
</evidence>
<reference evidence="1 2" key="1">
    <citation type="submission" date="2023-10" db="EMBL/GenBank/DDBJ databases">
        <authorList>
            <person name="Maclean D."/>
            <person name="Macfadyen A."/>
        </authorList>
    </citation>
    <scope>NUCLEOTIDE SEQUENCE [LARGE SCALE GENOMIC DNA]</scope>
</reference>
<dbReference type="Proteomes" id="UP001314263">
    <property type="component" value="Unassembled WGS sequence"/>
</dbReference>
<gene>
    <name evidence="1" type="ORF">CVIRNUC_010151</name>
</gene>
<dbReference type="AlphaFoldDB" id="A0AAV1IJT8"/>
<sequence length="81" mass="8952">MRAGAFNLSQDWEELQDEFQQLYPVAVLQAALNGSLHDPAFNLSALLPSGVSFQDPLFFDDQGFNVSSQTQARIKCPILPP</sequence>
<proteinExistence type="predicted"/>
<organism evidence="1 2">
    <name type="scientific">Coccomyxa viridis</name>
    <dbReference type="NCBI Taxonomy" id="1274662"/>
    <lineage>
        <taxon>Eukaryota</taxon>
        <taxon>Viridiplantae</taxon>
        <taxon>Chlorophyta</taxon>
        <taxon>core chlorophytes</taxon>
        <taxon>Trebouxiophyceae</taxon>
        <taxon>Trebouxiophyceae incertae sedis</taxon>
        <taxon>Coccomyxaceae</taxon>
        <taxon>Coccomyxa</taxon>
    </lineage>
</organism>
<keyword evidence="2" id="KW-1185">Reference proteome</keyword>
<protein>
    <submittedName>
        <fullName evidence="1">Uncharacterized protein</fullName>
    </submittedName>
</protein>
<comment type="caution">
    <text evidence="1">The sequence shown here is derived from an EMBL/GenBank/DDBJ whole genome shotgun (WGS) entry which is preliminary data.</text>
</comment>
<accession>A0AAV1IJT8</accession>
<name>A0AAV1IJT8_9CHLO</name>
<dbReference type="EMBL" id="CAUYUE010000016">
    <property type="protein sequence ID" value="CAK0786937.1"/>
    <property type="molecule type" value="Genomic_DNA"/>
</dbReference>
<evidence type="ECO:0000313" key="2">
    <source>
        <dbReference type="Proteomes" id="UP001314263"/>
    </source>
</evidence>